<protein>
    <submittedName>
        <fullName evidence="1">Uncharacterized protein</fullName>
    </submittedName>
</protein>
<comment type="caution">
    <text evidence="1">The sequence shown here is derived from an EMBL/GenBank/DDBJ whole genome shotgun (WGS) entry which is preliminary data.</text>
</comment>
<accession>A0ABV6N3B8</accession>
<dbReference type="RefSeq" id="WP_273937318.1">
    <property type="nucleotide sequence ID" value="NZ_CP097263.1"/>
</dbReference>
<organism evidence="1 2">
    <name type="scientific">Kutzneria chonburiensis</name>
    <dbReference type="NCBI Taxonomy" id="1483604"/>
    <lineage>
        <taxon>Bacteria</taxon>
        <taxon>Bacillati</taxon>
        <taxon>Actinomycetota</taxon>
        <taxon>Actinomycetes</taxon>
        <taxon>Pseudonocardiales</taxon>
        <taxon>Pseudonocardiaceae</taxon>
        <taxon>Kutzneria</taxon>
    </lineage>
</organism>
<dbReference type="EMBL" id="JBHLUD010000013">
    <property type="protein sequence ID" value="MFC0547083.1"/>
    <property type="molecule type" value="Genomic_DNA"/>
</dbReference>
<evidence type="ECO:0000313" key="2">
    <source>
        <dbReference type="Proteomes" id="UP001589810"/>
    </source>
</evidence>
<reference evidence="1 2" key="1">
    <citation type="submission" date="2024-09" db="EMBL/GenBank/DDBJ databases">
        <authorList>
            <person name="Sun Q."/>
            <person name="Mori K."/>
        </authorList>
    </citation>
    <scope>NUCLEOTIDE SEQUENCE [LARGE SCALE GENOMIC DNA]</scope>
    <source>
        <strain evidence="1 2">TBRC 1432</strain>
    </source>
</reference>
<proteinExistence type="predicted"/>
<evidence type="ECO:0000313" key="1">
    <source>
        <dbReference type="EMBL" id="MFC0547083.1"/>
    </source>
</evidence>
<dbReference type="Proteomes" id="UP001589810">
    <property type="component" value="Unassembled WGS sequence"/>
</dbReference>
<keyword evidence="2" id="KW-1185">Reference proteome</keyword>
<sequence>MTSDPSTTERPEDWRVTASPEELLDNLYRVTQNGLARIKDHLADGLPLRPDSFVPKVAPLDASAARLAELLSADCGPLVVELVSAVAAYSAVVLRPLRRSGPKSVQARLRKDITAEGLDVALKRIDDAVTALETWVEEHPADGDL</sequence>
<name>A0ABV6N3B8_9PSEU</name>
<gene>
    <name evidence="1" type="ORF">ACFFH7_36620</name>
</gene>